<evidence type="ECO:0000313" key="2">
    <source>
        <dbReference type="Proteomes" id="UP001604336"/>
    </source>
</evidence>
<keyword evidence="2" id="KW-1185">Reference proteome</keyword>
<dbReference type="EMBL" id="JBFOLK010000012">
    <property type="protein sequence ID" value="KAL2471232.1"/>
    <property type="molecule type" value="Genomic_DNA"/>
</dbReference>
<proteinExistence type="predicted"/>
<reference evidence="2" key="1">
    <citation type="submission" date="2024-07" db="EMBL/GenBank/DDBJ databases">
        <title>Two chromosome-level genome assemblies of Korean endemic species Abeliophyllum distichum and Forsythia ovata (Oleaceae).</title>
        <authorList>
            <person name="Jang H."/>
        </authorList>
    </citation>
    <scope>NUCLEOTIDE SEQUENCE [LARGE SCALE GENOMIC DNA]</scope>
</reference>
<organism evidence="1 2">
    <name type="scientific">Abeliophyllum distichum</name>
    <dbReference type="NCBI Taxonomy" id="126358"/>
    <lineage>
        <taxon>Eukaryota</taxon>
        <taxon>Viridiplantae</taxon>
        <taxon>Streptophyta</taxon>
        <taxon>Embryophyta</taxon>
        <taxon>Tracheophyta</taxon>
        <taxon>Spermatophyta</taxon>
        <taxon>Magnoliopsida</taxon>
        <taxon>eudicotyledons</taxon>
        <taxon>Gunneridae</taxon>
        <taxon>Pentapetalae</taxon>
        <taxon>asterids</taxon>
        <taxon>lamiids</taxon>
        <taxon>Lamiales</taxon>
        <taxon>Oleaceae</taxon>
        <taxon>Forsythieae</taxon>
        <taxon>Abeliophyllum</taxon>
    </lineage>
</organism>
<sequence length="186" mass="21336">MSALEEVVGTSGQLVRIVVSSSPEVSSSVAEVRSLRSVDAITVKSWLYSHKAVRVLQLLHQEVYLLERAHLLVENVYLPKKLSRKKDKGEESGWYYFGLWRSHKLFVLNCPSSIKHWKEGWFWVSKNCQRMVNDPELDLKVPSFYCIMTDFEQGKTPMPPLARLMASKVKELQPSSSEDSHQKKAI</sequence>
<protein>
    <submittedName>
        <fullName evidence="1">Uncharacterized protein</fullName>
    </submittedName>
</protein>
<comment type="caution">
    <text evidence="1">The sequence shown here is derived from an EMBL/GenBank/DDBJ whole genome shotgun (WGS) entry which is preliminary data.</text>
</comment>
<accession>A0ABD1Q5Y7</accession>
<name>A0ABD1Q5Y7_9LAMI</name>
<dbReference type="AlphaFoldDB" id="A0ABD1Q5Y7"/>
<dbReference type="Proteomes" id="UP001604336">
    <property type="component" value="Unassembled WGS sequence"/>
</dbReference>
<gene>
    <name evidence="1" type="ORF">Adt_39368</name>
</gene>
<evidence type="ECO:0000313" key="1">
    <source>
        <dbReference type="EMBL" id="KAL2471232.1"/>
    </source>
</evidence>